<dbReference type="Gene3D" id="3.30.1360.200">
    <property type="match status" value="1"/>
</dbReference>
<proteinExistence type="predicted"/>
<dbReference type="AlphaFoldDB" id="A0A6H2DI55"/>
<reference evidence="2 3" key="1">
    <citation type="submission" date="2020-04" db="EMBL/GenBank/DDBJ databases">
        <title>Genome sequence for Sphingorhabdus sp. strain M1.</title>
        <authorList>
            <person name="Park S.-J."/>
        </authorList>
    </citation>
    <scope>NUCLEOTIDE SEQUENCE [LARGE SCALE GENOMIC DNA]</scope>
    <source>
        <strain evidence="2 3">JK6</strain>
    </source>
</reference>
<evidence type="ECO:0000313" key="2">
    <source>
        <dbReference type="EMBL" id="QJB68349.1"/>
    </source>
</evidence>
<dbReference type="Proteomes" id="UP000501600">
    <property type="component" value="Chromosome"/>
</dbReference>
<organism evidence="2 3">
    <name type="scientific">Parasphingorhabdus halotolerans</name>
    <dbReference type="NCBI Taxonomy" id="2725558"/>
    <lineage>
        <taxon>Bacteria</taxon>
        <taxon>Pseudomonadati</taxon>
        <taxon>Pseudomonadota</taxon>
        <taxon>Alphaproteobacteria</taxon>
        <taxon>Sphingomonadales</taxon>
        <taxon>Sphingomonadaceae</taxon>
        <taxon>Parasphingorhabdus</taxon>
    </lineage>
</organism>
<dbReference type="RefSeq" id="WP_168818193.1">
    <property type="nucleotide sequence ID" value="NZ_CP051217.1"/>
</dbReference>
<protein>
    <recommendedName>
        <fullName evidence="1">SecDF P1 head subdomain domain-containing protein</fullName>
    </recommendedName>
</protein>
<accession>A0A6H2DI55</accession>
<evidence type="ECO:0000259" key="1">
    <source>
        <dbReference type="Pfam" id="PF22599"/>
    </source>
</evidence>
<gene>
    <name evidence="2" type="ORF">HF685_02700</name>
</gene>
<name>A0A6H2DI55_9SPHN</name>
<dbReference type="KEGG" id="phao:HF685_02700"/>
<evidence type="ECO:0000313" key="3">
    <source>
        <dbReference type="Proteomes" id="UP000501600"/>
    </source>
</evidence>
<dbReference type="InterPro" id="IPR054384">
    <property type="entry name" value="SecDF_P1_head"/>
</dbReference>
<dbReference type="Pfam" id="PF22599">
    <property type="entry name" value="SecDF_P1_head"/>
    <property type="match status" value="1"/>
</dbReference>
<keyword evidence="3" id="KW-1185">Reference proteome</keyword>
<sequence length="132" mass="14161">MSPIGAFLLLAALVDPAVQPSKQNDCYKPADAAVVEETPTFHLTPEKVHSASASLDPITATPVLQLTLTDVGNTEFVKLQRCKIGKRIAIYIDGKMVSEPVLMEPILGGEIVISGSFTTEELVEIQSSLTRP</sequence>
<feature type="domain" description="SecDF P1 head subdomain" evidence="1">
    <location>
        <begin position="33"/>
        <end position="124"/>
    </location>
</feature>
<dbReference type="EMBL" id="CP051217">
    <property type="protein sequence ID" value="QJB68349.1"/>
    <property type="molecule type" value="Genomic_DNA"/>
</dbReference>